<dbReference type="PANTHER" id="PTHR44591">
    <property type="entry name" value="STRESS RESPONSE REGULATOR PROTEIN 1"/>
    <property type="match status" value="1"/>
</dbReference>
<dbReference type="Pfam" id="PF00512">
    <property type="entry name" value="HisKA"/>
    <property type="match status" value="1"/>
</dbReference>
<evidence type="ECO:0000313" key="3">
    <source>
        <dbReference type="EMBL" id="KKM72794.1"/>
    </source>
</evidence>
<dbReference type="EMBL" id="LAZR01009404">
    <property type="protein sequence ID" value="KKM72794.1"/>
    <property type="molecule type" value="Genomic_DNA"/>
</dbReference>
<feature type="domain" description="Response regulatory" evidence="2">
    <location>
        <begin position="160"/>
        <end position="275"/>
    </location>
</feature>
<dbReference type="PROSITE" id="PS50110">
    <property type="entry name" value="RESPONSE_REGULATORY"/>
    <property type="match status" value="1"/>
</dbReference>
<dbReference type="GO" id="GO:0000155">
    <property type="term" value="F:phosphorelay sensor kinase activity"/>
    <property type="evidence" value="ECO:0007669"/>
    <property type="project" value="InterPro"/>
</dbReference>
<reference evidence="3" key="1">
    <citation type="journal article" date="2015" name="Nature">
        <title>Complex archaea that bridge the gap between prokaryotes and eukaryotes.</title>
        <authorList>
            <person name="Spang A."/>
            <person name="Saw J.H."/>
            <person name="Jorgensen S.L."/>
            <person name="Zaremba-Niedzwiedzka K."/>
            <person name="Martijn J."/>
            <person name="Lind A.E."/>
            <person name="van Eijk R."/>
            <person name="Schleper C."/>
            <person name="Guy L."/>
            <person name="Ettema T.J."/>
        </authorList>
    </citation>
    <scope>NUCLEOTIDE SEQUENCE</scope>
</reference>
<dbReference type="AlphaFoldDB" id="A0A0F9JSK8"/>
<dbReference type="InterPro" id="IPR050595">
    <property type="entry name" value="Bact_response_regulator"/>
</dbReference>
<keyword evidence="1" id="KW-0597">Phosphoprotein</keyword>
<dbReference type="SMART" id="SM00448">
    <property type="entry name" value="REC"/>
    <property type="match status" value="1"/>
</dbReference>
<gene>
    <name evidence="3" type="ORF">LCGC14_1416950</name>
</gene>
<dbReference type="Gene3D" id="3.40.50.2300">
    <property type="match status" value="1"/>
</dbReference>
<dbReference type="InterPro" id="IPR003661">
    <property type="entry name" value="HisK_dim/P_dom"/>
</dbReference>
<dbReference type="SUPFAM" id="SSF47384">
    <property type="entry name" value="Homodimeric domain of signal transducing histidine kinase"/>
    <property type="match status" value="1"/>
</dbReference>
<proteinExistence type="predicted"/>
<dbReference type="SUPFAM" id="SSF52172">
    <property type="entry name" value="CheY-like"/>
    <property type="match status" value="1"/>
</dbReference>
<dbReference type="InterPro" id="IPR011006">
    <property type="entry name" value="CheY-like_superfamily"/>
</dbReference>
<comment type="caution">
    <text evidence="3">The sequence shown here is derived from an EMBL/GenBank/DDBJ whole genome shotgun (WGS) entry which is preliminary data.</text>
</comment>
<evidence type="ECO:0000259" key="2">
    <source>
        <dbReference type="PROSITE" id="PS50110"/>
    </source>
</evidence>
<name>A0A0F9JSK8_9ZZZZ</name>
<sequence length="275" mass="32563">MSVNGQNEEMRRYEVETGKKAIWHDVITKGFRNWQKGEKIYKNEKERFCLLLSSEIKKEWQNFVKNNEFSTISKLIRKSVEFFIENYQNFENYAPDVIHELKEPLTTIKGFSEILMQDKEYELNKDAFLLIKDIYDQSLVLEEKINNLDKHSQDEPLTYDILIVDDEESTVKLLSHYFKSKGYKCLKALNGKKALEFAEKFKPKVILLDIILPDISGYEICKKIKSDQKLKHIPIYYITAVSLSKVKEKVEITRADGYFLKPFNINEFEIIRELF</sequence>
<evidence type="ECO:0000256" key="1">
    <source>
        <dbReference type="ARBA" id="ARBA00022553"/>
    </source>
</evidence>
<dbReference type="PANTHER" id="PTHR44591:SF3">
    <property type="entry name" value="RESPONSE REGULATORY DOMAIN-CONTAINING PROTEIN"/>
    <property type="match status" value="1"/>
</dbReference>
<dbReference type="CDD" id="cd00082">
    <property type="entry name" value="HisKA"/>
    <property type="match status" value="1"/>
</dbReference>
<dbReference type="InterPro" id="IPR001789">
    <property type="entry name" value="Sig_transdc_resp-reg_receiver"/>
</dbReference>
<dbReference type="InterPro" id="IPR036097">
    <property type="entry name" value="HisK_dim/P_sf"/>
</dbReference>
<dbReference type="Gene3D" id="1.10.287.130">
    <property type="match status" value="1"/>
</dbReference>
<dbReference type="Pfam" id="PF00072">
    <property type="entry name" value="Response_reg"/>
    <property type="match status" value="1"/>
</dbReference>
<protein>
    <recommendedName>
        <fullName evidence="2">Response regulatory domain-containing protein</fullName>
    </recommendedName>
</protein>
<accession>A0A0F9JSK8</accession>
<organism evidence="3">
    <name type="scientific">marine sediment metagenome</name>
    <dbReference type="NCBI Taxonomy" id="412755"/>
    <lineage>
        <taxon>unclassified sequences</taxon>
        <taxon>metagenomes</taxon>
        <taxon>ecological metagenomes</taxon>
    </lineage>
</organism>